<dbReference type="PANTHER" id="PTHR13812">
    <property type="entry name" value="KETIMINE REDUCTASE MU-CRYSTALLIN"/>
    <property type="match status" value="1"/>
</dbReference>
<accession>A0A841GWG5</accession>
<keyword evidence="2" id="KW-1185">Reference proteome</keyword>
<evidence type="ECO:0000313" key="2">
    <source>
        <dbReference type="Proteomes" id="UP000582837"/>
    </source>
</evidence>
<dbReference type="InterPro" id="IPR003462">
    <property type="entry name" value="ODC_Mu_crystall"/>
</dbReference>
<dbReference type="PIRSF" id="PIRSF001439">
    <property type="entry name" value="CryM"/>
    <property type="match status" value="1"/>
</dbReference>
<dbReference type="InterPro" id="IPR023401">
    <property type="entry name" value="ODC_N"/>
</dbReference>
<keyword evidence="1" id="KW-0456">Lyase</keyword>
<dbReference type="NCBIfam" id="TIGR03944">
    <property type="entry name" value="dehyd_SbnB_fam"/>
    <property type="match status" value="1"/>
</dbReference>
<dbReference type="Pfam" id="PF02423">
    <property type="entry name" value="OCD_Mu_crystall"/>
    <property type="match status" value="1"/>
</dbReference>
<dbReference type="GO" id="GO:0016639">
    <property type="term" value="F:oxidoreductase activity, acting on the CH-NH2 group of donors, NAD or NADP as acceptor"/>
    <property type="evidence" value="ECO:0007669"/>
    <property type="project" value="InterPro"/>
</dbReference>
<evidence type="ECO:0000313" key="1">
    <source>
        <dbReference type="EMBL" id="MBB6069465.1"/>
    </source>
</evidence>
<dbReference type="Gene3D" id="3.40.50.720">
    <property type="entry name" value="NAD(P)-binding Rossmann-like Domain"/>
    <property type="match status" value="1"/>
</dbReference>
<dbReference type="Gene3D" id="3.30.1780.10">
    <property type="entry name" value="ornithine cyclodeaminase, domain 1"/>
    <property type="match status" value="1"/>
</dbReference>
<dbReference type="GO" id="GO:0019290">
    <property type="term" value="P:siderophore biosynthetic process"/>
    <property type="evidence" value="ECO:0007669"/>
    <property type="project" value="InterPro"/>
</dbReference>
<dbReference type="Proteomes" id="UP000582837">
    <property type="component" value="Unassembled WGS sequence"/>
</dbReference>
<dbReference type="GO" id="GO:0008473">
    <property type="term" value="F:ornithine cyclodeaminase activity"/>
    <property type="evidence" value="ECO:0007669"/>
    <property type="project" value="UniProtKB-EC"/>
</dbReference>
<gene>
    <name evidence="1" type="ORF">HNQ61_001080</name>
</gene>
<name>A0A841GWG5_9BACT</name>
<dbReference type="SUPFAM" id="SSF51735">
    <property type="entry name" value="NAD(P)-binding Rossmann-fold domains"/>
    <property type="match status" value="1"/>
</dbReference>
<dbReference type="GO" id="GO:0005737">
    <property type="term" value="C:cytoplasm"/>
    <property type="evidence" value="ECO:0007669"/>
    <property type="project" value="TreeGrafter"/>
</dbReference>
<dbReference type="InterPro" id="IPR023866">
    <property type="entry name" value="SbnB"/>
</dbReference>
<dbReference type="InterPro" id="IPR036291">
    <property type="entry name" value="NAD(P)-bd_dom_sf"/>
</dbReference>
<proteinExistence type="predicted"/>
<reference evidence="1 2" key="1">
    <citation type="submission" date="2020-08" db="EMBL/GenBank/DDBJ databases">
        <title>Genomic Encyclopedia of Type Strains, Phase IV (KMG-IV): sequencing the most valuable type-strain genomes for metagenomic binning, comparative biology and taxonomic classification.</title>
        <authorList>
            <person name="Goeker M."/>
        </authorList>
    </citation>
    <scope>NUCLEOTIDE SEQUENCE [LARGE SCALE GENOMIC DNA]</scope>
    <source>
        <strain evidence="1 2">DSM 29007</strain>
    </source>
</reference>
<dbReference type="EC" id="4.3.1.12" evidence="1"/>
<dbReference type="EMBL" id="JACHIA010000002">
    <property type="protein sequence ID" value="MBB6069465.1"/>
    <property type="molecule type" value="Genomic_DNA"/>
</dbReference>
<dbReference type="RefSeq" id="WP_205761907.1">
    <property type="nucleotide sequence ID" value="NZ_JABDTL010000002.1"/>
</dbReference>
<dbReference type="PANTHER" id="PTHR13812:SF19">
    <property type="entry name" value="KETIMINE REDUCTASE MU-CRYSTALLIN"/>
    <property type="match status" value="1"/>
</dbReference>
<sequence length="345" mass="36449">MNGILLLRGEEVRELLEGREGEVLNAVESAYRTHGTGDSDLPHSTFLRFPHDPGARIICLPAFLGGGRRVAGMKWIASFPRNLDAGMERASATLVLNDADTGRPLAFMEASLISAKRTAASAALGAVHLHAGLDHARVGIVGCGPISLEIVRYLRAALPGIEQLVVFDLSTERAENFRAVVAREVGMDDVRIASSADEVLSATSLTAFGTTASTPHVHSLPASPDPRTILHISLRDLSPQIILAADNVVDDVDHVARANTSIHLAEQVAGNRGFVRCTLADVLDGRAPARAGNVTIFSPFGLGVLDLAVAQRVYEAAAAQGIGGVLDDFFPAPWDAPREALAGAR</sequence>
<organism evidence="1 2">
    <name type="scientific">Longimicrobium terrae</name>
    <dbReference type="NCBI Taxonomy" id="1639882"/>
    <lineage>
        <taxon>Bacteria</taxon>
        <taxon>Pseudomonadati</taxon>
        <taxon>Gemmatimonadota</taxon>
        <taxon>Longimicrobiia</taxon>
        <taxon>Longimicrobiales</taxon>
        <taxon>Longimicrobiaceae</taxon>
        <taxon>Longimicrobium</taxon>
    </lineage>
</organism>
<comment type="caution">
    <text evidence="1">The sequence shown here is derived from an EMBL/GenBank/DDBJ whole genome shotgun (WGS) entry which is preliminary data.</text>
</comment>
<protein>
    <submittedName>
        <fullName evidence="1">Ornithine cyclodeaminase</fullName>
        <ecNumber evidence="1">4.3.1.12</ecNumber>
    </submittedName>
</protein>
<dbReference type="AlphaFoldDB" id="A0A841GWG5"/>